<evidence type="ECO:0000313" key="11">
    <source>
        <dbReference type="Proteomes" id="UP000186817"/>
    </source>
</evidence>
<dbReference type="GO" id="GO:0009247">
    <property type="term" value="P:glycolipid biosynthetic process"/>
    <property type="evidence" value="ECO:0007669"/>
    <property type="project" value="InterPro"/>
</dbReference>
<keyword evidence="6" id="KW-1133">Transmembrane helix</keyword>
<evidence type="ECO:0000256" key="5">
    <source>
        <dbReference type="ARBA" id="ARBA00022968"/>
    </source>
</evidence>
<accession>A0A1Q9D1Z4</accession>
<keyword evidence="3 10" id="KW-0808">Transferase</keyword>
<keyword evidence="11" id="KW-1185">Reference proteome</keyword>
<dbReference type="Pfam" id="PF06990">
    <property type="entry name" value="Gal-3-0_sulfotr"/>
    <property type="match status" value="1"/>
</dbReference>
<dbReference type="EMBL" id="LSRX01000774">
    <property type="protein sequence ID" value="OLP89175.1"/>
    <property type="molecule type" value="Genomic_DNA"/>
</dbReference>
<comment type="caution">
    <text evidence="10">The sequence shown here is derived from an EMBL/GenBank/DDBJ whole genome shotgun (WGS) entry which is preliminary data.</text>
</comment>
<dbReference type="InterPro" id="IPR027417">
    <property type="entry name" value="P-loop_NTPase"/>
</dbReference>
<evidence type="ECO:0000313" key="10">
    <source>
        <dbReference type="EMBL" id="OLP89175.1"/>
    </source>
</evidence>
<comment type="subcellular location">
    <subcellularLocation>
        <location evidence="1">Golgi apparatus membrane</location>
        <topology evidence="1">Single-pass type II membrane protein</topology>
    </subcellularLocation>
</comment>
<dbReference type="InterPro" id="IPR009729">
    <property type="entry name" value="Gal-3-0_sulfotransfrase"/>
</dbReference>
<proteinExistence type="inferred from homology"/>
<evidence type="ECO:0000256" key="2">
    <source>
        <dbReference type="ARBA" id="ARBA00008124"/>
    </source>
</evidence>
<dbReference type="SUPFAM" id="SSF52540">
    <property type="entry name" value="P-loop containing nucleoside triphosphate hydrolases"/>
    <property type="match status" value="1"/>
</dbReference>
<protein>
    <submittedName>
        <fullName evidence="10">Galactose-3-O-sulfotransferase 3</fullName>
    </submittedName>
</protein>
<evidence type="ECO:0000256" key="3">
    <source>
        <dbReference type="ARBA" id="ARBA00022679"/>
    </source>
</evidence>
<reference evidence="10 11" key="1">
    <citation type="submission" date="2016-02" db="EMBL/GenBank/DDBJ databases">
        <title>Genome analysis of coral dinoflagellate symbionts highlights evolutionary adaptations to a symbiotic lifestyle.</title>
        <authorList>
            <person name="Aranda M."/>
            <person name="Li Y."/>
            <person name="Liew Y.J."/>
            <person name="Baumgarten S."/>
            <person name="Simakov O."/>
            <person name="Wilson M."/>
            <person name="Piel J."/>
            <person name="Ashoor H."/>
            <person name="Bougouffa S."/>
            <person name="Bajic V.B."/>
            <person name="Ryu T."/>
            <person name="Ravasi T."/>
            <person name="Bayer T."/>
            <person name="Micklem G."/>
            <person name="Kim H."/>
            <person name="Bhak J."/>
            <person name="Lajeunesse T.C."/>
            <person name="Voolstra C.R."/>
        </authorList>
    </citation>
    <scope>NUCLEOTIDE SEQUENCE [LARGE SCALE GENOMIC DNA]</scope>
    <source>
        <strain evidence="10 11">CCMP2467</strain>
    </source>
</reference>
<keyword evidence="8" id="KW-0472">Membrane</keyword>
<dbReference type="OrthoDB" id="514299at2759"/>
<dbReference type="GO" id="GO:0000139">
    <property type="term" value="C:Golgi membrane"/>
    <property type="evidence" value="ECO:0007669"/>
    <property type="project" value="UniProtKB-SubCell"/>
</dbReference>
<comment type="similarity">
    <text evidence="2">Belongs to the galactose-3-O-sulfotransferase family.</text>
</comment>
<organism evidence="10 11">
    <name type="scientific">Symbiodinium microadriaticum</name>
    <name type="common">Dinoflagellate</name>
    <name type="synonym">Zooxanthella microadriatica</name>
    <dbReference type="NCBI Taxonomy" id="2951"/>
    <lineage>
        <taxon>Eukaryota</taxon>
        <taxon>Sar</taxon>
        <taxon>Alveolata</taxon>
        <taxon>Dinophyceae</taxon>
        <taxon>Suessiales</taxon>
        <taxon>Symbiodiniaceae</taxon>
        <taxon>Symbiodinium</taxon>
    </lineage>
</organism>
<keyword evidence="9" id="KW-0325">Glycoprotein</keyword>
<evidence type="ECO:0000256" key="6">
    <source>
        <dbReference type="ARBA" id="ARBA00022989"/>
    </source>
</evidence>
<sequence>MRALKGTVGLVSWIALVATSSRSADFCGESGEPSLLQLSPKQACTPIAYLKTHKTGSSTMQSILLRLAVRRRMEIFWPDCSGDFNYPSHFPGPMAEKVPANHQFDMILHHAVLNVSAFRSYLKPSAFFVTVLREPVSQMTSVFNWYRRFYNWASLDEFIDYLATSPEEQQRPRRIGRHLGIARNFQARDLGFYESGGRANSSDAEVASWIKSLSDVFSYPSKGLVVIKERYDEGLILLQHALRVDLEDVSYMAMRVQDASSAKYEEPTARQSRRIRDLANIDAQVYDHFRQTFEALWEDRRGSAKLDDSIEELRQVNDNLTTSCRESNGSHCELFVEDLPELRNMVRQKLGLETCARPGKVHAQDPEYMLSAL</sequence>
<gene>
    <name evidence="10" type="primary">Gal3st3</name>
    <name evidence="10" type="ORF">AK812_SmicGene29386</name>
</gene>
<dbReference type="PANTHER" id="PTHR14647:SF87">
    <property type="entry name" value="PUTATIVE-RELATED"/>
    <property type="match status" value="1"/>
</dbReference>
<evidence type="ECO:0000256" key="7">
    <source>
        <dbReference type="ARBA" id="ARBA00023034"/>
    </source>
</evidence>
<evidence type="ECO:0000256" key="4">
    <source>
        <dbReference type="ARBA" id="ARBA00022692"/>
    </source>
</evidence>
<keyword evidence="4" id="KW-0812">Transmembrane</keyword>
<keyword evidence="5" id="KW-0735">Signal-anchor</keyword>
<dbReference type="PANTHER" id="PTHR14647">
    <property type="entry name" value="GALACTOSE-3-O-SULFOTRANSFERASE"/>
    <property type="match status" value="1"/>
</dbReference>
<keyword evidence="7" id="KW-0333">Golgi apparatus</keyword>
<dbReference type="GO" id="GO:0001733">
    <property type="term" value="F:galactosylceramide sulfotransferase activity"/>
    <property type="evidence" value="ECO:0007669"/>
    <property type="project" value="InterPro"/>
</dbReference>
<evidence type="ECO:0000256" key="1">
    <source>
        <dbReference type="ARBA" id="ARBA00004323"/>
    </source>
</evidence>
<dbReference type="AlphaFoldDB" id="A0A1Q9D1Z4"/>
<evidence type="ECO:0000256" key="9">
    <source>
        <dbReference type="ARBA" id="ARBA00023180"/>
    </source>
</evidence>
<name>A0A1Q9D1Z4_SYMMI</name>
<dbReference type="Gene3D" id="3.40.50.300">
    <property type="entry name" value="P-loop containing nucleotide triphosphate hydrolases"/>
    <property type="match status" value="1"/>
</dbReference>
<evidence type="ECO:0000256" key="8">
    <source>
        <dbReference type="ARBA" id="ARBA00023136"/>
    </source>
</evidence>
<dbReference type="Proteomes" id="UP000186817">
    <property type="component" value="Unassembled WGS sequence"/>
</dbReference>